<comment type="caution">
    <text evidence="4">The sequence shown here is derived from an EMBL/GenBank/DDBJ whole genome shotgun (WGS) entry which is preliminary data.</text>
</comment>
<comment type="similarity">
    <text evidence="1">Belongs to the DOCK family.</text>
</comment>
<name>A0A9W7DK11_AMBMO</name>
<feature type="compositionally biased region" description="Low complexity" evidence="2">
    <location>
        <begin position="212"/>
        <end position="228"/>
    </location>
</feature>
<dbReference type="GO" id="GO:0005737">
    <property type="term" value="C:cytoplasm"/>
    <property type="evidence" value="ECO:0007669"/>
    <property type="project" value="TreeGrafter"/>
</dbReference>
<evidence type="ECO:0000313" key="5">
    <source>
        <dbReference type="Proteomes" id="UP001165063"/>
    </source>
</evidence>
<dbReference type="AlphaFoldDB" id="A0A9W7DK11"/>
<evidence type="ECO:0000256" key="2">
    <source>
        <dbReference type="SAM" id="MobiDB-lite"/>
    </source>
</evidence>
<feature type="compositionally biased region" description="Low complexity" evidence="2">
    <location>
        <begin position="276"/>
        <end position="303"/>
    </location>
</feature>
<dbReference type="InterPro" id="IPR043162">
    <property type="entry name" value="DOCK_C_lobe_C"/>
</dbReference>
<proteinExistence type="inferred from homology"/>
<dbReference type="GO" id="GO:0005886">
    <property type="term" value="C:plasma membrane"/>
    <property type="evidence" value="ECO:0007669"/>
    <property type="project" value="TreeGrafter"/>
</dbReference>
<evidence type="ECO:0000256" key="1">
    <source>
        <dbReference type="PROSITE-ProRule" id="PRU00984"/>
    </source>
</evidence>
<sequence>MNRSEIKFTTTVKLSPIKNAIKALINKIEELSSLEFIIKQNLKDQIDPSTVANSSVFSSLSRNLAGTIDSPVNGGVGQYRAFFTSKPQPPPTTHFVFCSTNNNADHDFLESVSDYEEDLKYLHNSFNNLIILLNKLLKLHQAILPEEFKPQHQAMVELFNKNFHAEIKTLQLDTQSTLDLKKLLESLVSTNIYSRKYRQKFNFQNGSHRLDSSNSNSNFDSHPSSIFGDGDDDLADSSSSYRNNDDDDVDDDDEDEDNIFENGHGTTKRVDSDETTGSSISESSSSSNSNFRSRSNSVSTTRSIPVPRSHSRSLSGSSSNGRINIVGKVSGKNVSNHKYSPSLASSVGDFNDLSTSGSVSYQRGAYSYGASFAAGKRTILNLNRNFY</sequence>
<feature type="region of interest" description="Disordered" evidence="2">
    <location>
        <begin position="208"/>
        <end position="337"/>
    </location>
</feature>
<feature type="compositionally biased region" description="Acidic residues" evidence="2">
    <location>
        <begin position="245"/>
        <end position="259"/>
    </location>
</feature>
<dbReference type="EMBL" id="BSXU01007733">
    <property type="protein sequence ID" value="GMG56507.1"/>
    <property type="molecule type" value="Genomic_DNA"/>
</dbReference>
<dbReference type="PANTHER" id="PTHR45653:SF10">
    <property type="entry name" value="MYOBLAST CITY, ISOFORM B"/>
    <property type="match status" value="1"/>
</dbReference>
<dbReference type="GO" id="GO:0005085">
    <property type="term" value="F:guanyl-nucleotide exchange factor activity"/>
    <property type="evidence" value="ECO:0007669"/>
    <property type="project" value="InterPro"/>
</dbReference>
<gene>
    <name evidence="4" type="ORF">Amon01_000857400</name>
</gene>
<dbReference type="GO" id="GO:0007264">
    <property type="term" value="P:small GTPase-mediated signal transduction"/>
    <property type="evidence" value="ECO:0007669"/>
    <property type="project" value="InterPro"/>
</dbReference>
<dbReference type="Proteomes" id="UP001165063">
    <property type="component" value="Unassembled WGS sequence"/>
</dbReference>
<reference evidence="4" key="1">
    <citation type="submission" date="2023-04" db="EMBL/GenBank/DDBJ databases">
        <title>Ambrosiozyma monospora NBRC 1965.</title>
        <authorList>
            <person name="Ichikawa N."/>
            <person name="Sato H."/>
            <person name="Tonouchi N."/>
        </authorList>
    </citation>
    <scope>NUCLEOTIDE SEQUENCE</scope>
    <source>
        <strain evidence="4">NBRC 1965</strain>
    </source>
</reference>
<organism evidence="4 5">
    <name type="scientific">Ambrosiozyma monospora</name>
    <name type="common">Yeast</name>
    <name type="synonym">Endomycopsis monosporus</name>
    <dbReference type="NCBI Taxonomy" id="43982"/>
    <lineage>
        <taxon>Eukaryota</taxon>
        <taxon>Fungi</taxon>
        <taxon>Dikarya</taxon>
        <taxon>Ascomycota</taxon>
        <taxon>Saccharomycotina</taxon>
        <taxon>Pichiomycetes</taxon>
        <taxon>Pichiales</taxon>
        <taxon>Pichiaceae</taxon>
        <taxon>Ambrosiozyma</taxon>
    </lineage>
</organism>
<dbReference type="InterPro" id="IPR027357">
    <property type="entry name" value="DOCKER_dom"/>
</dbReference>
<feature type="compositionally biased region" description="Low complexity" evidence="2">
    <location>
        <begin position="312"/>
        <end position="325"/>
    </location>
</feature>
<accession>A0A9W7DK11</accession>
<evidence type="ECO:0000259" key="3">
    <source>
        <dbReference type="PROSITE" id="PS51651"/>
    </source>
</evidence>
<keyword evidence="5" id="KW-1185">Reference proteome</keyword>
<dbReference type="InterPro" id="IPR026791">
    <property type="entry name" value="DOCK"/>
</dbReference>
<dbReference type="PANTHER" id="PTHR45653">
    <property type="entry name" value="DEDICATOR OF CYTOKINESIS"/>
    <property type="match status" value="1"/>
</dbReference>
<evidence type="ECO:0000313" key="4">
    <source>
        <dbReference type="EMBL" id="GMG56507.1"/>
    </source>
</evidence>
<protein>
    <submittedName>
        <fullName evidence="4">Unnamed protein product</fullName>
    </submittedName>
</protein>
<dbReference type="GO" id="GO:0031267">
    <property type="term" value="F:small GTPase binding"/>
    <property type="evidence" value="ECO:0007669"/>
    <property type="project" value="TreeGrafter"/>
</dbReference>
<dbReference type="OrthoDB" id="18896at2759"/>
<feature type="domain" description="DOCKER" evidence="3">
    <location>
        <begin position="1"/>
        <end position="175"/>
    </location>
</feature>
<dbReference type="PROSITE" id="PS51651">
    <property type="entry name" value="DOCKER"/>
    <property type="match status" value="1"/>
</dbReference>
<dbReference type="Gene3D" id="1.20.58.740">
    <property type="match status" value="1"/>
</dbReference>